<dbReference type="SUPFAM" id="SSF57667">
    <property type="entry name" value="beta-beta-alpha zinc fingers"/>
    <property type="match status" value="1"/>
</dbReference>
<feature type="compositionally biased region" description="Pro residues" evidence="6">
    <location>
        <begin position="211"/>
        <end position="231"/>
    </location>
</feature>
<evidence type="ECO:0000256" key="2">
    <source>
        <dbReference type="ARBA" id="ARBA00022737"/>
    </source>
</evidence>
<dbReference type="PROSITE" id="PS00028">
    <property type="entry name" value="ZINC_FINGER_C2H2_1"/>
    <property type="match status" value="2"/>
</dbReference>
<dbReference type="InterPro" id="IPR036236">
    <property type="entry name" value="Znf_C2H2_sf"/>
</dbReference>
<dbReference type="PANTHER" id="PTHR14003:SF20">
    <property type="entry name" value="FINGER DOMAIN PROTEIN, PUTATIVE (AFU_ORTHOLOGUE AFUA_4G10380)-RELATED"/>
    <property type="match status" value="1"/>
</dbReference>
<feature type="region of interest" description="Disordered" evidence="6">
    <location>
        <begin position="159"/>
        <end position="231"/>
    </location>
</feature>
<reference evidence="8" key="1">
    <citation type="submission" date="2014-09" db="EMBL/GenBank/DDBJ databases">
        <title>Genome sequence of the luminous mushroom Mycena chlorophos for searching fungal bioluminescence genes.</title>
        <authorList>
            <person name="Tanaka Y."/>
            <person name="Kasuga D."/>
            <person name="Oba Y."/>
            <person name="Hase S."/>
            <person name="Sato K."/>
            <person name="Oba Y."/>
            <person name="Sakakibara Y."/>
        </authorList>
    </citation>
    <scope>NUCLEOTIDE SEQUENCE</scope>
</reference>
<evidence type="ECO:0000313" key="9">
    <source>
        <dbReference type="Proteomes" id="UP000815677"/>
    </source>
</evidence>
<gene>
    <name evidence="8" type="ORF">MCHLO_01227</name>
</gene>
<accession>A0ABQ0KX79</accession>
<dbReference type="EMBL" id="DF839169">
    <property type="protein sequence ID" value="GAT43551.1"/>
    <property type="molecule type" value="Genomic_DNA"/>
</dbReference>
<evidence type="ECO:0000256" key="3">
    <source>
        <dbReference type="ARBA" id="ARBA00022771"/>
    </source>
</evidence>
<keyword evidence="4" id="KW-0862">Zinc</keyword>
<evidence type="ECO:0000313" key="8">
    <source>
        <dbReference type="EMBL" id="GAT43551.1"/>
    </source>
</evidence>
<evidence type="ECO:0000256" key="1">
    <source>
        <dbReference type="ARBA" id="ARBA00022723"/>
    </source>
</evidence>
<dbReference type="PANTHER" id="PTHR14003">
    <property type="entry name" value="TRANSCRIPTIONAL REPRESSOR PROTEIN YY"/>
    <property type="match status" value="1"/>
</dbReference>
<proteinExistence type="predicted"/>
<feature type="domain" description="C2H2-type" evidence="7">
    <location>
        <begin position="117"/>
        <end position="146"/>
    </location>
</feature>
<keyword evidence="2" id="KW-0677">Repeat</keyword>
<evidence type="ECO:0000256" key="6">
    <source>
        <dbReference type="SAM" id="MobiDB-lite"/>
    </source>
</evidence>
<dbReference type="Pfam" id="PF00096">
    <property type="entry name" value="zf-C2H2"/>
    <property type="match status" value="2"/>
</dbReference>
<evidence type="ECO:0000259" key="7">
    <source>
        <dbReference type="PROSITE" id="PS50157"/>
    </source>
</evidence>
<dbReference type="PROSITE" id="PS50157">
    <property type="entry name" value="ZINC_FINGER_C2H2_2"/>
    <property type="match status" value="2"/>
</dbReference>
<dbReference type="InterPro" id="IPR013087">
    <property type="entry name" value="Znf_C2H2_type"/>
</dbReference>
<dbReference type="SMART" id="SM00355">
    <property type="entry name" value="ZnF_C2H2"/>
    <property type="match status" value="2"/>
</dbReference>
<name>A0ABQ0KX79_MYCCL</name>
<evidence type="ECO:0000256" key="5">
    <source>
        <dbReference type="PROSITE-ProRule" id="PRU00042"/>
    </source>
</evidence>
<feature type="compositionally biased region" description="Acidic residues" evidence="6">
    <location>
        <begin position="61"/>
        <end position="72"/>
    </location>
</feature>
<evidence type="ECO:0000256" key="4">
    <source>
        <dbReference type="ARBA" id="ARBA00022833"/>
    </source>
</evidence>
<dbReference type="Gene3D" id="3.30.160.60">
    <property type="entry name" value="Classic Zinc Finger"/>
    <property type="match status" value="2"/>
</dbReference>
<organism evidence="8 9">
    <name type="scientific">Mycena chlorophos</name>
    <name type="common">Agaric fungus</name>
    <name type="synonym">Agaricus chlorophos</name>
    <dbReference type="NCBI Taxonomy" id="658473"/>
    <lineage>
        <taxon>Eukaryota</taxon>
        <taxon>Fungi</taxon>
        <taxon>Dikarya</taxon>
        <taxon>Basidiomycota</taxon>
        <taxon>Agaricomycotina</taxon>
        <taxon>Agaricomycetes</taxon>
        <taxon>Agaricomycetidae</taxon>
        <taxon>Agaricales</taxon>
        <taxon>Marasmiineae</taxon>
        <taxon>Mycenaceae</taxon>
        <taxon>Mycena</taxon>
    </lineage>
</organism>
<feature type="domain" description="C2H2-type" evidence="7">
    <location>
        <begin position="89"/>
        <end position="116"/>
    </location>
</feature>
<keyword evidence="1" id="KW-0479">Metal-binding</keyword>
<sequence length="290" mass="30817">MASLRAVSLPHDSDGTESTLACALGCRQPWALYTGPPSPPPMAVGSCKQRKRASRVQLGSDGDDDTDTDPDEDTEIEAAAAGDEGPKKHVCATCTKAFHRPSSLQTHMHTHTGALPFVCPFPRCEQGFNVKSNMRRHYRTHDGMKNAELPAVLPMMSSGKRAVRGRRRKGTEEGKLDACSSGKATTSLDIPATTLGKPTIRNSSSSHTPRSPSPNPPLASIPAPAPPRFPPLPQFDHDFSGFAGMARTGKNGAEGYGIATGLGFRTAAMLMTNLKPGPTLVEGQVPRPVE</sequence>
<feature type="region of interest" description="Disordered" evidence="6">
    <location>
        <begin position="33"/>
        <end position="72"/>
    </location>
</feature>
<keyword evidence="3 5" id="KW-0863">Zinc-finger</keyword>
<keyword evidence="9" id="KW-1185">Reference proteome</keyword>
<dbReference type="Proteomes" id="UP000815677">
    <property type="component" value="Unassembled WGS sequence"/>
</dbReference>
<protein>
    <recommendedName>
        <fullName evidence="7">C2H2-type domain-containing protein</fullName>
    </recommendedName>
</protein>